<dbReference type="SUPFAM" id="SSF110857">
    <property type="entry name" value="Gamma-glutamyl cyclotransferase-like"/>
    <property type="match status" value="1"/>
</dbReference>
<dbReference type="InterPro" id="IPR013024">
    <property type="entry name" value="GGCT-like"/>
</dbReference>
<name>A0AAE0FX35_9CHLO</name>
<evidence type="ECO:0000313" key="5">
    <source>
        <dbReference type="Proteomes" id="UP001190700"/>
    </source>
</evidence>
<evidence type="ECO:0000256" key="1">
    <source>
        <dbReference type="ARBA" id="ARBA00012346"/>
    </source>
</evidence>
<evidence type="ECO:0000313" key="4">
    <source>
        <dbReference type="EMBL" id="KAK3266886.1"/>
    </source>
</evidence>
<accession>A0AAE0FX35</accession>
<dbReference type="GO" id="GO:0003839">
    <property type="term" value="F:gamma-glutamylcyclotransferase activity"/>
    <property type="evidence" value="ECO:0007669"/>
    <property type="project" value="UniProtKB-EC"/>
</dbReference>
<dbReference type="Gene3D" id="3.10.490.10">
    <property type="entry name" value="Gamma-glutamyl cyclotransferase-like"/>
    <property type="match status" value="1"/>
</dbReference>
<sequence>MLSRARHSPPLPFRLQRNPSVERVVQKEFLFRYFSFNRHRHPSLRRQCKLAVRRLQCLQNSPDTTVAEPTSAQPARHSVHVPMELLSPAATAASTSASAMLPEGFGFRLSVTHSLPSAEPETPSSCMPNVSMVVGAVVLAALTAFAVLYRRAELLWRADMATLMAGSPLDDNYSSSQQRTVVRRGPQGGRRRVLASWVGDETGCDRVPDVRFPAKCISPASGTVYSFAFGSNLLEDKMTVRGVTPSSAINVILHGWSLKFNQLGFPPCEPTFANVVPAPGECVHGVLYELNLEAFEVLWLSEGAGKWCATQTRHAVVRGARSFRQGSGWRASGLWSLYLWWTAWGRLGHQCEAELGACGLLHGAPDVSWRSQESHLAHGERNFITQNFNIETI</sequence>
<dbReference type="PANTHER" id="PTHR12935">
    <property type="entry name" value="GAMMA-GLUTAMYLCYCLOTRANSFERASE"/>
    <property type="match status" value="1"/>
</dbReference>
<keyword evidence="2" id="KW-0456">Lyase</keyword>
<keyword evidence="5" id="KW-1185">Reference proteome</keyword>
<gene>
    <name evidence="4" type="ORF">CYMTET_24522</name>
</gene>
<feature type="active site" description="Proton acceptor" evidence="3">
    <location>
        <position position="302"/>
    </location>
</feature>
<dbReference type="Proteomes" id="UP001190700">
    <property type="component" value="Unassembled WGS sequence"/>
</dbReference>
<dbReference type="AlphaFoldDB" id="A0AAE0FX35"/>
<comment type="caution">
    <text evidence="4">The sequence shown here is derived from an EMBL/GenBank/DDBJ whole genome shotgun (WGS) entry which is preliminary data.</text>
</comment>
<dbReference type="PANTHER" id="PTHR12935:SF0">
    <property type="entry name" value="GAMMA-GLUTAMYLCYCLOTRANSFERASE"/>
    <property type="match status" value="1"/>
</dbReference>
<evidence type="ECO:0000256" key="3">
    <source>
        <dbReference type="PIRSR" id="PIRSR617939-1"/>
    </source>
</evidence>
<evidence type="ECO:0000256" key="2">
    <source>
        <dbReference type="ARBA" id="ARBA00023239"/>
    </source>
</evidence>
<dbReference type="CDD" id="cd06661">
    <property type="entry name" value="GGCT_like"/>
    <property type="match status" value="1"/>
</dbReference>
<dbReference type="EMBL" id="LGRX02012777">
    <property type="protein sequence ID" value="KAK3266886.1"/>
    <property type="molecule type" value="Genomic_DNA"/>
</dbReference>
<proteinExistence type="predicted"/>
<protein>
    <recommendedName>
        <fullName evidence="1">gamma-glutamylcyclotransferase</fullName>
        <ecNumber evidence="1">4.3.2.9</ecNumber>
    </recommendedName>
</protein>
<dbReference type="InterPro" id="IPR036568">
    <property type="entry name" value="GGCT-like_sf"/>
</dbReference>
<reference evidence="4 5" key="1">
    <citation type="journal article" date="2015" name="Genome Biol. Evol.">
        <title>Comparative Genomics of a Bacterivorous Green Alga Reveals Evolutionary Causalities and Consequences of Phago-Mixotrophic Mode of Nutrition.</title>
        <authorList>
            <person name="Burns J.A."/>
            <person name="Paasch A."/>
            <person name="Narechania A."/>
            <person name="Kim E."/>
        </authorList>
    </citation>
    <scope>NUCLEOTIDE SEQUENCE [LARGE SCALE GENOMIC DNA]</scope>
    <source>
        <strain evidence="4 5">PLY_AMNH</strain>
    </source>
</reference>
<dbReference type="InterPro" id="IPR017939">
    <property type="entry name" value="G-Glutamylcylcotransferase"/>
</dbReference>
<organism evidence="4 5">
    <name type="scientific">Cymbomonas tetramitiformis</name>
    <dbReference type="NCBI Taxonomy" id="36881"/>
    <lineage>
        <taxon>Eukaryota</taxon>
        <taxon>Viridiplantae</taxon>
        <taxon>Chlorophyta</taxon>
        <taxon>Pyramimonadophyceae</taxon>
        <taxon>Pyramimonadales</taxon>
        <taxon>Pyramimonadaceae</taxon>
        <taxon>Cymbomonas</taxon>
    </lineage>
</organism>
<dbReference type="EC" id="4.3.2.9" evidence="1"/>